<dbReference type="PANTHER" id="PTHR47369">
    <property type="entry name" value="BTB/POZ DOMAIN-CONTAINING PROTEIN"/>
    <property type="match status" value="1"/>
</dbReference>
<proteinExistence type="predicted"/>
<feature type="region of interest" description="Disordered" evidence="1">
    <location>
        <begin position="732"/>
        <end position="775"/>
    </location>
</feature>
<dbReference type="Gene3D" id="3.30.710.10">
    <property type="entry name" value="Potassium Channel Kv1.1, Chain A"/>
    <property type="match status" value="1"/>
</dbReference>
<keyword evidence="4" id="KW-1185">Reference proteome</keyword>
<feature type="compositionally biased region" description="Low complexity" evidence="1">
    <location>
        <begin position="153"/>
        <end position="173"/>
    </location>
</feature>
<feature type="compositionally biased region" description="Low complexity" evidence="1">
    <location>
        <begin position="10"/>
        <end position="19"/>
    </location>
</feature>
<name>A0A5D3B261_9TREE</name>
<dbReference type="AlphaFoldDB" id="A0A5D3B261"/>
<dbReference type="Proteomes" id="UP000322245">
    <property type="component" value="Unassembled WGS sequence"/>
</dbReference>
<dbReference type="InterPro" id="IPR011333">
    <property type="entry name" value="SKP1/BTB/POZ_sf"/>
</dbReference>
<dbReference type="EMBL" id="NIDF01000025">
    <property type="protein sequence ID" value="TYJ56370.1"/>
    <property type="molecule type" value="Genomic_DNA"/>
</dbReference>
<feature type="region of interest" description="Disordered" evidence="1">
    <location>
        <begin position="1"/>
        <end position="173"/>
    </location>
</feature>
<protein>
    <recommendedName>
        <fullName evidence="2">BTB domain-containing protein</fullName>
    </recommendedName>
</protein>
<feature type="compositionally biased region" description="Low complexity" evidence="1">
    <location>
        <begin position="742"/>
        <end position="775"/>
    </location>
</feature>
<organism evidence="3 4">
    <name type="scientific">Cryptococcus floricola</name>
    <dbReference type="NCBI Taxonomy" id="2591691"/>
    <lineage>
        <taxon>Eukaryota</taxon>
        <taxon>Fungi</taxon>
        <taxon>Dikarya</taxon>
        <taxon>Basidiomycota</taxon>
        <taxon>Agaricomycotina</taxon>
        <taxon>Tremellomycetes</taxon>
        <taxon>Tremellales</taxon>
        <taxon>Cryptococcaceae</taxon>
        <taxon>Cryptococcus</taxon>
    </lineage>
</organism>
<feature type="compositionally biased region" description="Basic and acidic residues" evidence="1">
    <location>
        <begin position="45"/>
        <end position="54"/>
    </location>
</feature>
<feature type="region of interest" description="Disordered" evidence="1">
    <location>
        <begin position="455"/>
        <end position="501"/>
    </location>
</feature>
<evidence type="ECO:0000256" key="1">
    <source>
        <dbReference type="SAM" id="MobiDB-lite"/>
    </source>
</evidence>
<comment type="caution">
    <text evidence="3">The sequence shown here is derived from an EMBL/GenBank/DDBJ whole genome shotgun (WGS) entry which is preliminary data.</text>
</comment>
<dbReference type="PROSITE" id="PS50097">
    <property type="entry name" value="BTB"/>
    <property type="match status" value="1"/>
</dbReference>
<feature type="compositionally biased region" description="Low complexity" evidence="1">
    <location>
        <begin position="86"/>
        <end position="126"/>
    </location>
</feature>
<sequence length="1123" mass="121067">MTPPSTCRLPHSSSASSPRHASRHGRSKSGTTPNKPKLLPFPDLPELRSSRDSSRATSPLPTPSREITFDQMIMARGGSSDGGQGRQRSSGSGGRNTPTATSATSPSVSSPLAAASLSRARALTAPTSANGSPDARSAPSPRRMSDFQTDAGPSRPSTSAPSPPSVAIAPPIAPPILLAPSSSVSAPATQPRTPVKFSHTHERAHHVHTQSAPPAATSFNPTTAVIPTPSLQPISEHLYKAFLNGVCADVRLIVRKWGVAYDVHKMIMSQSSFFTSLFLGGFSEATVTPKPAFKGKGKARIDVPADDWLGESVELQFDDPNITRAAFEICLARLYCPYPTLNFPTSILPTSTHPLTPSFPSSHEPAYASLNSSQPQNTHLATPRLLLSLLATTVYLGHGALLREVLCMILRTVSPVTVGQYLAFATGDGIGEEEWEGQSEEGAKGFEKVAKPLFASQRAHPSGMSPTVEEDPMETPSKSTSRPRLSSDSDTKVGHTDPSIHLNGTSYYSSSFQGDETLHSQDQASFASTDAHALPQYYGVVGDKIGEACNVWLARWGADILHAEMETPNAAYRIWGHDGLPARFVRALLSSDFFFVKDEMERYQMTRNVLDLRRRGWEEMMEGVGDVSFSVTDVEHDWEEWEDEEREIQRVFAEGIRYCHMTFEDLSTIASDLDPHTSLPYAPLAVLQAAHWAAADLRARVTAHERIEEGQEAEEKDELGLTHTTSEIVDTLRNRRRRPTPRSRVPSPVTTWGASSSTASAFVAPPSSASSTTDMSHSNHLAQSVWYPVPSDETHRIGASGLLSSGINGVSGVPDFGPDLADVLSQTSPVKSKPAPQGEKSSFGLVGGKATASEIEDKWVDEGGGFALLNLGLGKEKQDQWTKTEPFRFSVEFWDVDKLGEKERYYSATHFYAGSLFNWQVHFSIYIQMIKRKEKGVQLGIYLHRQSPNEPFPAPSAPHPADGLSLTRTTTTLSTTGGPMTPAAPQASLMASPVIPGSPPATNNLLSLRMGQQGKGSGMASNVPYHDTRKTTKAYFSISCASALGTALIRFTSGPDSFAHSQSWGWKSSALKSEEYLSVPPVVDGKDDLGEGVLGWTGEVDTSGVESGRGRCTLRATVVVGVV</sequence>
<dbReference type="PANTHER" id="PTHR47369:SF1">
    <property type="entry name" value="BTB_POZ DOMAIN-CONTAINING PROTEIN"/>
    <property type="match status" value="1"/>
</dbReference>
<feature type="compositionally biased region" description="Basic and acidic residues" evidence="1">
    <location>
        <begin position="485"/>
        <end position="495"/>
    </location>
</feature>
<evidence type="ECO:0000259" key="2">
    <source>
        <dbReference type="PROSITE" id="PS50097"/>
    </source>
</evidence>
<reference evidence="3 4" key="1">
    <citation type="submission" date="2017-05" db="EMBL/GenBank/DDBJ databases">
        <title>The Genome Sequence of Tsuchiyaea wingfieldii DSM 27421.</title>
        <authorList>
            <person name="Cuomo C."/>
            <person name="Passer A."/>
            <person name="Billmyre B."/>
            <person name="Heitman J."/>
        </authorList>
    </citation>
    <scope>NUCLEOTIDE SEQUENCE [LARGE SCALE GENOMIC DNA]</scope>
    <source>
        <strain evidence="3 4">DSM 27421</strain>
    </source>
</reference>
<feature type="domain" description="BTB" evidence="2">
    <location>
        <begin position="248"/>
        <end position="335"/>
    </location>
</feature>
<dbReference type="SUPFAM" id="SSF54695">
    <property type="entry name" value="POZ domain"/>
    <property type="match status" value="1"/>
</dbReference>
<gene>
    <name evidence="3" type="ORF">B9479_002918</name>
</gene>
<accession>A0A5D3B261</accession>
<dbReference type="InterPro" id="IPR000210">
    <property type="entry name" value="BTB/POZ_dom"/>
</dbReference>
<evidence type="ECO:0000313" key="3">
    <source>
        <dbReference type="EMBL" id="TYJ56370.1"/>
    </source>
</evidence>
<evidence type="ECO:0000313" key="4">
    <source>
        <dbReference type="Proteomes" id="UP000322245"/>
    </source>
</evidence>